<sequence length="236" mass="26607">MAVLQTHWEVLQQMVQKFLREGLTLEALEALDKTCDQYTFEEVLGKPWWSMASSVKPTKLLEKKDLMRDLGYKCGSWVFENLIRFLSETEPKDAIQSLFCEMIRLHPGYIAGKRVYELVLAHCSSEFMCTYFVAKEARAKGVDLLITLAQAYQIVLKAAKEVDVIIAIVKQAMFHGVTMGPSIRPFLTCAAIPENELLIATLKKGLINLCVGEYSIADAFFVLATKACYPLPQTLE</sequence>
<organism evidence="2">
    <name type="scientific">Selaginella moellendorffii</name>
    <name type="common">Spikemoss</name>
    <dbReference type="NCBI Taxonomy" id="88036"/>
    <lineage>
        <taxon>Eukaryota</taxon>
        <taxon>Viridiplantae</taxon>
        <taxon>Streptophyta</taxon>
        <taxon>Embryophyta</taxon>
        <taxon>Tracheophyta</taxon>
        <taxon>Lycopodiopsida</taxon>
        <taxon>Selaginellales</taxon>
        <taxon>Selaginellaceae</taxon>
        <taxon>Selaginella</taxon>
    </lineage>
</organism>
<accession>D8SVB1</accession>
<name>D8SVB1_SELML</name>
<dbReference type="InParanoid" id="D8SVB1"/>
<dbReference type="HOGENOM" id="CLU_1177126_0_0_1"/>
<dbReference type="EMBL" id="GL377645">
    <property type="protein sequence ID" value="EFJ11584.1"/>
    <property type="molecule type" value="Genomic_DNA"/>
</dbReference>
<dbReference type="KEGG" id="smo:SELMODRAFT_426097"/>
<reference evidence="1 2" key="1">
    <citation type="journal article" date="2011" name="Science">
        <title>The Selaginella genome identifies genetic changes associated with the evolution of vascular plants.</title>
        <authorList>
            <person name="Banks J.A."/>
            <person name="Nishiyama T."/>
            <person name="Hasebe M."/>
            <person name="Bowman J.L."/>
            <person name="Gribskov M."/>
            <person name="dePamphilis C."/>
            <person name="Albert V.A."/>
            <person name="Aono N."/>
            <person name="Aoyama T."/>
            <person name="Ambrose B.A."/>
            <person name="Ashton N.W."/>
            <person name="Axtell M.J."/>
            <person name="Barker E."/>
            <person name="Barker M.S."/>
            <person name="Bennetzen J.L."/>
            <person name="Bonawitz N.D."/>
            <person name="Chapple C."/>
            <person name="Cheng C."/>
            <person name="Correa L.G."/>
            <person name="Dacre M."/>
            <person name="DeBarry J."/>
            <person name="Dreyer I."/>
            <person name="Elias M."/>
            <person name="Engstrom E.M."/>
            <person name="Estelle M."/>
            <person name="Feng L."/>
            <person name="Finet C."/>
            <person name="Floyd S.K."/>
            <person name="Frommer W.B."/>
            <person name="Fujita T."/>
            <person name="Gramzow L."/>
            <person name="Gutensohn M."/>
            <person name="Harholt J."/>
            <person name="Hattori M."/>
            <person name="Heyl A."/>
            <person name="Hirai T."/>
            <person name="Hiwatashi Y."/>
            <person name="Ishikawa M."/>
            <person name="Iwata M."/>
            <person name="Karol K.G."/>
            <person name="Koehler B."/>
            <person name="Kolukisaoglu U."/>
            <person name="Kubo M."/>
            <person name="Kurata T."/>
            <person name="Lalonde S."/>
            <person name="Li K."/>
            <person name="Li Y."/>
            <person name="Litt A."/>
            <person name="Lyons E."/>
            <person name="Manning G."/>
            <person name="Maruyama T."/>
            <person name="Michael T.P."/>
            <person name="Mikami K."/>
            <person name="Miyazaki S."/>
            <person name="Morinaga S."/>
            <person name="Murata T."/>
            <person name="Mueller-Roeber B."/>
            <person name="Nelson D.R."/>
            <person name="Obara M."/>
            <person name="Oguri Y."/>
            <person name="Olmstead R.G."/>
            <person name="Onodera N."/>
            <person name="Petersen B.L."/>
            <person name="Pils B."/>
            <person name="Prigge M."/>
            <person name="Rensing S.A."/>
            <person name="Riano-Pachon D.M."/>
            <person name="Roberts A.W."/>
            <person name="Sato Y."/>
            <person name="Scheller H.V."/>
            <person name="Schulz B."/>
            <person name="Schulz C."/>
            <person name="Shakirov E.V."/>
            <person name="Shibagaki N."/>
            <person name="Shinohara N."/>
            <person name="Shippen D.E."/>
            <person name="Soerensen I."/>
            <person name="Sotooka R."/>
            <person name="Sugimoto N."/>
            <person name="Sugita M."/>
            <person name="Sumikawa N."/>
            <person name="Tanurdzic M."/>
            <person name="Theissen G."/>
            <person name="Ulvskov P."/>
            <person name="Wakazuki S."/>
            <person name="Weng J.K."/>
            <person name="Willats W.W."/>
            <person name="Wipf D."/>
            <person name="Wolf P.G."/>
            <person name="Yang L."/>
            <person name="Zimmer A.D."/>
            <person name="Zhu Q."/>
            <person name="Mitros T."/>
            <person name="Hellsten U."/>
            <person name="Loque D."/>
            <person name="Otillar R."/>
            <person name="Salamov A."/>
            <person name="Schmutz J."/>
            <person name="Shapiro H."/>
            <person name="Lindquist E."/>
            <person name="Lucas S."/>
            <person name="Rokhsar D."/>
            <person name="Grigoriev I.V."/>
        </authorList>
    </citation>
    <scope>NUCLEOTIDE SEQUENCE [LARGE SCALE GENOMIC DNA]</scope>
</reference>
<dbReference type="AlphaFoldDB" id="D8SVB1"/>
<keyword evidence="2" id="KW-1185">Reference proteome</keyword>
<evidence type="ECO:0000313" key="2">
    <source>
        <dbReference type="Proteomes" id="UP000001514"/>
    </source>
</evidence>
<evidence type="ECO:0000313" key="1">
    <source>
        <dbReference type="EMBL" id="EFJ11584.1"/>
    </source>
</evidence>
<dbReference type="Proteomes" id="UP000001514">
    <property type="component" value="Unassembled WGS sequence"/>
</dbReference>
<protein>
    <submittedName>
        <fullName evidence="1">Uncharacterized protein</fullName>
    </submittedName>
</protein>
<dbReference type="Gramene" id="EFJ11584">
    <property type="protein sequence ID" value="EFJ11584"/>
    <property type="gene ID" value="SELMODRAFT_426097"/>
</dbReference>
<proteinExistence type="predicted"/>
<gene>
    <name evidence="1" type="ORF">SELMODRAFT_426097</name>
</gene>